<evidence type="ECO:0000313" key="3">
    <source>
        <dbReference type="Proteomes" id="UP000196084"/>
    </source>
</evidence>
<dbReference type="AlphaFoldDB" id="A0A202ECB0"/>
<sequence length="64" mass="7206">MSLERFIKANLVVVPLLLVAGYVFYEWVPVIAVPLGVAYLTFVGLLLFAWGMSTLSLRFEDARE</sequence>
<comment type="caution">
    <text evidence="2">The sequence shown here is derived from an EMBL/GenBank/DDBJ whole genome shotgun (WGS) entry which is preliminary data.</text>
</comment>
<dbReference type="EMBL" id="MWPH01000001">
    <property type="protein sequence ID" value="OVE85640.1"/>
    <property type="molecule type" value="Genomic_DNA"/>
</dbReference>
<organism evidence="2 3">
    <name type="scientific">Natronolimnobius baerhuensis</name>
    <dbReference type="NCBI Taxonomy" id="253108"/>
    <lineage>
        <taxon>Archaea</taxon>
        <taxon>Methanobacteriati</taxon>
        <taxon>Methanobacteriota</taxon>
        <taxon>Stenosarchaea group</taxon>
        <taxon>Halobacteria</taxon>
        <taxon>Halobacteriales</taxon>
        <taxon>Natrialbaceae</taxon>
        <taxon>Natronolimnobius</taxon>
    </lineage>
</organism>
<accession>A0A202ECB0</accession>
<keyword evidence="1" id="KW-1133">Transmembrane helix</keyword>
<keyword evidence="1" id="KW-0812">Transmembrane</keyword>
<dbReference type="Proteomes" id="UP000196084">
    <property type="component" value="Unassembled WGS sequence"/>
</dbReference>
<keyword evidence="1" id="KW-0472">Membrane</keyword>
<proteinExistence type="predicted"/>
<evidence type="ECO:0000256" key="1">
    <source>
        <dbReference type="SAM" id="Phobius"/>
    </source>
</evidence>
<reference evidence="2 3" key="1">
    <citation type="submission" date="2017-02" db="EMBL/GenBank/DDBJ databases">
        <title>Natronthermophilus aegyptiacus gen. nov.,sp. nov., an aerobic, extremely halophilic alkalithermophilic archaeon isolated from the athalassohaline Wadi An Natrun, Egypt.</title>
        <authorList>
            <person name="Zhao B."/>
        </authorList>
    </citation>
    <scope>NUCLEOTIDE SEQUENCE [LARGE SCALE GENOMIC DNA]</scope>
    <source>
        <strain evidence="2 3">CGMCC 1.3597</strain>
    </source>
</reference>
<name>A0A202ECB0_9EURY</name>
<keyword evidence="3" id="KW-1185">Reference proteome</keyword>
<evidence type="ECO:0008006" key="4">
    <source>
        <dbReference type="Google" id="ProtNLM"/>
    </source>
</evidence>
<feature type="transmembrane region" description="Helical" evidence="1">
    <location>
        <begin position="7"/>
        <end position="25"/>
    </location>
</feature>
<gene>
    <name evidence="2" type="ORF">B2G88_02100</name>
</gene>
<evidence type="ECO:0000313" key="2">
    <source>
        <dbReference type="EMBL" id="OVE85640.1"/>
    </source>
</evidence>
<protein>
    <recommendedName>
        <fullName evidence="4">Cox cluster protein</fullName>
    </recommendedName>
</protein>
<dbReference type="OrthoDB" id="181840at2157"/>
<feature type="transmembrane region" description="Helical" evidence="1">
    <location>
        <begin position="31"/>
        <end position="50"/>
    </location>
</feature>
<dbReference type="RefSeq" id="WP_054862176.1">
    <property type="nucleotide sequence ID" value="NZ_MWPH01000001.1"/>
</dbReference>